<name>A0A0U1HX82_YERRO</name>
<gene>
    <name evidence="1" type="ORF">ERS008555_03506</name>
</gene>
<sequence length="37" mass="3932">MKIEKGRPAVTESAPAANKDTYQLAILAVFDTSPPVT</sequence>
<evidence type="ECO:0000313" key="2">
    <source>
        <dbReference type="Proteomes" id="UP000042054"/>
    </source>
</evidence>
<dbReference type="AlphaFoldDB" id="A0A0U1HX82"/>
<reference evidence="2" key="1">
    <citation type="submission" date="2015-03" db="EMBL/GenBank/DDBJ databases">
        <authorList>
            <consortium name="Pathogen Informatics"/>
            <person name="Murphy D."/>
        </authorList>
    </citation>
    <scope>NUCLEOTIDE SEQUENCE [LARGE SCALE GENOMIC DNA]</scope>
    <source>
        <strain evidence="2">68/02</strain>
    </source>
</reference>
<dbReference type="Proteomes" id="UP000042054">
    <property type="component" value="Unassembled WGS sequence"/>
</dbReference>
<evidence type="ECO:0000313" key="1">
    <source>
        <dbReference type="EMBL" id="CQI95984.1"/>
    </source>
</evidence>
<dbReference type="EMBL" id="CTKE01000022">
    <property type="protein sequence ID" value="CQI95984.1"/>
    <property type="molecule type" value="Genomic_DNA"/>
</dbReference>
<protein>
    <submittedName>
        <fullName evidence="1">Uncharacterized protein</fullName>
    </submittedName>
</protein>
<proteinExistence type="predicted"/>
<accession>A0A0U1HX82</accession>
<organism evidence="1 2">
    <name type="scientific">Yersinia rohdei</name>
    <dbReference type="NCBI Taxonomy" id="29485"/>
    <lineage>
        <taxon>Bacteria</taxon>
        <taxon>Pseudomonadati</taxon>
        <taxon>Pseudomonadota</taxon>
        <taxon>Gammaproteobacteria</taxon>
        <taxon>Enterobacterales</taxon>
        <taxon>Yersiniaceae</taxon>
        <taxon>Yersinia</taxon>
    </lineage>
</organism>